<organism evidence="1 2">
    <name type="scientific">Campylobacter gastrosuis</name>
    <dbReference type="NCBI Taxonomy" id="2974576"/>
    <lineage>
        <taxon>Bacteria</taxon>
        <taxon>Pseudomonadati</taxon>
        <taxon>Campylobacterota</taxon>
        <taxon>Epsilonproteobacteria</taxon>
        <taxon>Campylobacterales</taxon>
        <taxon>Campylobacteraceae</taxon>
        <taxon>Campylobacter</taxon>
    </lineage>
</organism>
<evidence type="ECO:0008006" key="3">
    <source>
        <dbReference type="Google" id="ProtNLM"/>
    </source>
</evidence>
<comment type="caution">
    <text evidence="1">The sequence shown here is derived from an EMBL/GenBank/DDBJ whole genome shotgun (WGS) entry which is preliminary data.</text>
</comment>
<reference evidence="1" key="1">
    <citation type="submission" date="2022-08" db="EMBL/GenBank/DDBJ databases">
        <authorList>
            <person name="Wang H."/>
        </authorList>
    </citation>
    <scope>NUCLEOTIDE SEQUENCE</scope>
    <source>
        <strain evidence="1">PS10</strain>
    </source>
</reference>
<evidence type="ECO:0000313" key="2">
    <source>
        <dbReference type="Proteomes" id="UP001173801"/>
    </source>
</evidence>
<dbReference type="RefSeq" id="WP_284937747.1">
    <property type="nucleotide sequence ID" value="NZ_JANURM010000007.1"/>
</dbReference>
<keyword evidence="2" id="KW-1185">Reference proteome</keyword>
<dbReference type="EMBL" id="JANURM010000007">
    <property type="protein sequence ID" value="MDL0089089.1"/>
    <property type="molecule type" value="Genomic_DNA"/>
</dbReference>
<name>A0ABT7HRR2_9BACT</name>
<gene>
    <name evidence="1" type="ORF">NYG85_06880</name>
</gene>
<dbReference type="Gene3D" id="2.40.160.20">
    <property type="match status" value="1"/>
</dbReference>
<protein>
    <recommendedName>
        <fullName evidence="3">Outer membrane protein beta-barrel domain-containing protein</fullName>
    </recommendedName>
</protein>
<sequence length="189" mass="20943">MKKIANKIAMTGLVVASAFGDGGFIGFEGGSTRTDIRYGAHDIVPQISVRAGYATKNYKYYFGYVYNAQAKKDHARFNRVGTEKWQSQNFIFGADVTPEISKDIRFVAGAYAGYSYMNLDLEAPSTGYSSSDNAGGFLAGLKSGLIFDLKNGDEFELGVKADKTWYKKTAELKKQRETKISTYIGYNYK</sequence>
<reference evidence="1" key="2">
    <citation type="journal article" date="2023" name="Microorganisms">
        <title>Isolation and Genomic Characteristics of Cat-Borne Campylobacter felis sp. nov. and Sheep-Borne Campylobacter ovis sp. nov.</title>
        <authorList>
            <person name="Wang H."/>
            <person name="Li Y."/>
            <person name="Gu Y."/>
            <person name="Zhou G."/>
            <person name="Chen X."/>
            <person name="Zhang X."/>
            <person name="Shao Z."/>
            <person name="Zhang J."/>
            <person name="Zhang M."/>
        </authorList>
    </citation>
    <scope>NUCLEOTIDE SEQUENCE</scope>
    <source>
        <strain evidence="1">PS10</strain>
    </source>
</reference>
<proteinExistence type="predicted"/>
<dbReference type="Proteomes" id="UP001173801">
    <property type="component" value="Unassembled WGS sequence"/>
</dbReference>
<accession>A0ABT7HRR2</accession>
<evidence type="ECO:0000313" key="1">
    <source>
        <dbReference type="EMBL" id="MDL0089089.1"/>
    </source>
</evidence>